<dbReference type="AlphaFoldDB" id="A0A221K4G3"/>
<evidence type="ECO:0000313" key="3">
    <source>
        <dbReference type="EMBL" id="ASM73727.1"/>
    </source>
</evidence>
<feature type="transmembrane region" description="Helical" evidence="2">
    <location>
        <begin position="12"/>
        <end position="31"/>
    </location>
</feature>
<accession>A0A221K4G3</accession>
<gene>
    <name evidence="3" type="ORF">SULPSESMR1_02946</name>
</gene>
<dbReference type="EMBL" id="CP022415">
    <property type="protein sequence ID" value="ASM73727.1"/>
    <property type="molecule type" value="Genomic_DNA"/>
</dbReference>
<dbReference type="KEGG" id="spse:SULPSESMR1_02946"/>
<evidence type="ECO:0000256" key="1">
    <source>
        <dbReference type="SAM" id="MobiDB-lite"/>
    </source>
</evidence>
<feature type="region of interest" description="Disordered" evidence="1">
    <location>
        <begin position="94"/>
        <end position="116"/>
    </location>
</feature>
<evidence type="ECO:0000313" key="4">
    <source>
        <dbReference type="Proteomes" id="UP000199754"/>
    </source>
</evidence>
<reference evidence="3 4" key="1">
    <citation type="submission" date="2017-07" db="EMBL/GenBank/DDBJ databases">
        <title>Genome Sequence of Sulfitobacter pseudonitzschiae Strain SMR1 Isolated from a culture of the Diatom Skeletonema marinoi.</title>
        <authorList>
            <person name="Topel M."/>
            <person name="Pinder M.I.M."/>
            <person name="Johansson O.N."/>
            <person name="Kourtchenko O."/>
            <person name="Godhe A."/>
            <person name="Clarke A.K."/>
        </authorList>
    </citation>
    <scope>NUCLEOTIDE SEQUENCE [LARGE SCALE GENOMIC DNA]</scope>
    <source>
        <strain evidence="3 4">SMR1</strain>
    </source>
</reference>
<proteinExistence type="predicted"/>
<keyword evidence="4" id="KW-1185">Reference proteome</keyword>
<evidence type="ECO:0000256" key="2">
    <source>
        <dbReference type="SAM" id="Phobius"/>
    </source>
</evidence>
<protein>
    <submittedName>
        <fullName evidence="3">Uncharacterized protein</fullName>
    </submittedName>
</protein>
<dbReference type="OrthoDB" id="5514977at2"/>
<dbReference type="RefSeq" id="WP_089421474.1">
    <property type="nucleotide sequence ID" value="NZ_CP022415.1"/>
</dbReference>
<organism evidence="3 4">
    <name type="scientific">Pseudosulfitobacter pseudonitzschiae</name>
    <dbReference type="NCBI Taxonomy" id="1402135"/>
    <lineage>
        <taxon>Bacteria</taxon>
        <taxon>Pseudomonadati</taxon>
        <taxon>Pseudomonadota</taxon>
        <taxon>Alphaproteobacteria</taxon>
        <taxon>Rhodobacterales</taxon>
        <taxon>Roseobacteraceae</taxon>
        <taxon>Pseudosulfitobacter</taxon>
    </lineage>
</organism>
<sequence length="116" mass="12110">MKLPDGMKPALFGAVLGAIAVSIIGFNWGGWVTGSSATEMSNEDSTAAVALALTPYCVLKSKNDPKSGVVMAELADANDWKRRSIVEDAGWATPLGTENPHRALADSCQSALSNDT</sequence>
<feature type="compositionally biased region" description="Polar residues" evidence="1">
    <location>
        <begin position="107"/>
        <end position="116"/>
    </location>
</feature>
<keyword evidence="2" id="KW-0472">Membrane</keyword>
<name>A0A221K4G3_9RHOB</name>
<keyword evidence="2" id="KW-1133">Transmembrane helix</keyword>
<keyword evidence="2" id="KW-0812">Transmembrane</keyword>
<dbReference type="Proteomes" id="UP000199754">
    <property type="component" value="Chromosome"/>
</dbReference>